<dbReference type="OrthoDB" id="9034at2157"/>
<dbReference type="AlphaFoldDB" id="A0A075MQT6"/>
<proteinExistence type="predicted"/>
<dbReference type="HOGENOM" id="CLU_2284913_0_0_2"/>
<dbReference type="GeneID" id="41597610"/>
<feature type="compositionally biased region" description="Basic and acidic residues" evidence="1">
    <location>
        <begin position="12"/>
        <end position="27"/>
    </location>
</feature>
<dbReference type="Proteomes" id="UP000028194">
    <property type="component" value="Chromosome"/>
</dbReference>
<dbReference type="STRING" id="1459636.NTE_01846"/>
<protein>
    <submittedName>
        <fullName evidence="2">Uncharacterized protein</fullName>
    </submittedName>
</protein>
<feature type="region of interest" description="Disordered" evidence="1">
    <location>
        <begin position="1"/>
        <end position="30"/>
    </location>
</feature>
<sequence>MEYQEHNSSSHSHGELHKEEEHGHGDGEPVIVKRLAPNEMLANDLNEHGIIAETVAQGTHPIESKPCYSHMFGMNSKFTTNKGVIRVRNKNFDLVQVLQKH</sequence>
<organism evidence="2 3">
    <name type="scientific">Candidatus Nitrososphaera evergladensis SR1</name>
    <dbReference type="NCBI Taxonomy" id="1459636"/>
    <lineage>
        <taxon>Archaea</taxon>
        <taxon>Nitrososphaerota</taxon>
        <taxon>Nitrososphaeria</taxon>
        <taxon>Nitrososphaerales</taxon>
        <taxon>Nitrososphaeraceae</taxon>
        <taxon>Nitrososphaera</taxon>
    </lineage>
</organism>
<dbReference type="EMBL" id="CP007174">
    <property type="protein sequence ID" value="AIF83906.1"/>
    <property type="molecule type" value="Genomic_DNA"/>
</dbReference>
<evidence type="ECO:0000313" key="3">
    <source>
        <dbReference type="Proteomes" id="UP000028194"/>
    </source>
</evidence>
<evidence type="ECO:0000256" key="1">
    <source>
        <dbReference type="SAM" id="MobiDB-lite"/>
    </source>
</evidence>
<name>A0A075MQT6_9ARCH</name>
<accession>A0A075MQT6</accession>
<dbReference type="RefSeq" id="WP_148700592.1">
    <property type="nucleotide sequence ID" value="NZ_CP007174.1"/>
</dbReference>
<gene>
    <name evidence="2" type="ORF">NTE_01846</name>
</gene>
<dbReference type="KEGG" id="nev:NTE_01846"/>
<keyword evidence="3" id="KW-1185">Reference proteome</keyword>
<reference evidence="2 3" key="1">
    <citation type="journal article" date="2014" name="PLoS ONE">
        <title>Genome Sequence of Candidatus Nitrososphaera evergladensis from Group I.1b Enriched from Everglades Soil Reveals Novel Genomic Features of the Ammonia-Oxidizing Archaea.</title>
        <authorList>
            <person name="Zhalnina K.V."/>
            <person name="Dias R."/>
            <person name="Leonard M.T."/>
            <person name="Dorr de Quadros P."/>
            <person name="Camargo F.A."/>
            <person name="Drew J.C."/>
            <person name="Farmerie W.G."/>
            <person name="Daroub S.H."/>
            <person name="Triplett E.W."/>
        </authorList>
    </citation>
    <scope>NUCLEOTIDE SEQUENCE [LARGE SCALE GENOMIC DNA]</scope>
    <source>
        <strain evidence="2 3">SR1</strain>
    </source>
</reference>
<evidence type="ECO:0000313" key="2">
    <source>
        <dbReference type="EMBL" id="AIF83906.1"/>
    </source>
</evidence>
<dbReference type="eggNOG" id="arCOG08727">
    <property type="taxonomic scope" value="Archaea"/>
</dbReference>